<organism evidence="2 3">
    <name type="scientific">Trachymyrmex septentrionalis</name>
    <dbReference type="NCBI Taxonomy" id="34720"/>
    <lineage>
        <taxon>Eukaryota</taxon>
        <taxon>Metazoa</taxon>
        <taxon>Ecdysozoa</taxon>
        <taxon>Arthropoda</taxon>
        <taxon>Hexapoda</taxon>
        <taxon>Insecta</taxon>
        <taxon>Pterygota</taxon>
        <taxon>Neoptera</taxon>
        <taxon>Endopterygota</taxon>
        <taxon>Hymenoptera</taxon>
        <taxon>Apocrita</taxon>
        <taxon>Aculeata</taxon>
        <taxon>Formicoidea</taxon>
        <taxon>Formicidae</taxon>
        <taxon>Myrmicinae</taxon>
        <taxon>Trachymyrmex</taxon>
    </lineage>
</organism>
<dbReference type="Proteomes" id="UP000078541">
    <property type="component" value="Unassembled WGS sequence"/>
</dbReference>
<name>A0A151K0K9_9HYME</name>
<sequence>MDAVINSKHPRRFFEDVSEIVLEHVHSVMQHGNAHRESSYPHYTVLNLAGIEFSMRLVRSQITRNKNRKYFCDSSNAKLEIHSKDCGKLNGCAIRLPSEAKISGCFDNHCRKERVPFVVYMADFTRDDRQKFNSATDLFPITKEKYYISRLLYVDSTKIDLSMVLWTLGEYSDLYLKTDVLLLVDIFENFRDSCVASYGLDPTYYYILYASRIYRAIRGGLNQCSNRYARANNKYMSSYDPWKPSSYNFEFMTIALDLTTFEKNLYNLYTYLLINNEVFYTSTDCFIFHIKCDDVYDIMKSATEGKNSRPPDKPYKRSSGAYILDTEPVEKLPRHPALVRGN</sequence>
<dbReference type="AlphaFoldDB" id="A0A151K0K9"/>
<protein>
    <submittedName>
        <fullName evidence="2">Uncharacterized protein</fullName>
    </submittedName>
</protein>
<evidence type="ECO:0000256" key="1">
    <source>
        <dbReference type="SAM" id="MobiDB-lite"/>
    </source>
</evidence>
<dbReference type="STRING" id="34720.A0A151K0K9"/>
<evidence type="ECO:0000313" key="3">
    <source>
        <dbReference type="Proteomes" id="UP000078541"/>
    </source>
</evidence>
<feature type="region of interest" description="Disordered" evidence="1">
    <location>
        <begin position="303"/>
        <end position="329"/>
    </location>
</feature>
<proteinExistence type="predicted"/>
<evidence type="ECO:0000313" key="2">
    <source>
        <dbReference type="EMBL" id="KYN42559.1"/>
    </source>
</evidence>
<reference evidence="2 3" key="1">
    <citation type="submission" date="2016-03" db="EMBL/GenBank/DDBJ databases">
        <title>Trachymyrmex septentrionalis WGS genome.</title>
        <authorList>
            <person name="Nygaard S."/>
            <person name="Hu H."/>
            <person name="Boomsma J."/>
            <person name="Zhang G."/>
        </authorList>
    </citation>
    <scope>NUCLEOTIDE SEQUENCE [LARGE SCALE GENOMIC DNA]</scope>
    <source>
        <strain evidence="2">Tsep2-gDNA-1</strain>
        <tissue evidence="2">Whole body</tissue>
    </source>
</reference>
<dbReference type="PANTHER" id="PTHR31511">
    <property type="entry name" value="PROTEIN CBG23764"/>
    <property type="match status" value="1"/>
</dbReference>
<keyword evidence="3" id="KW-1185">Reference proteome</keyword>
<dbReference type="PANTHER" id="PTHR31511:SF12">
    <property type="entry name" value="RHO TERMINATION FACTOR N-TERMINAL DOMAIN-CONTAINING PROTEIN"/>
    <property type="match status" value="1"/>
</dbReference>
<dbReference type="EMBL" id="KQ981337">
    <property type="protein sequence ID" value="KYN42559.1"/>
    <property type="molecule type" value="Genomic_DNA"/>
</dbReference>
<accession>A0A151K0K9</accession>
<feature type="compositionally biased region" description="Basic and acidic residues" evidence="1">
    <location>
        <begin position="306"/>
        <end position="315"/>
    </location>
</feature>
<gene>
    <name evidence="2" type="ORF">ALC56_03018</name>
</gene>